<reference evidence="1" key="2">
    <citation type="submission" date="2019-06" db="EMBL/GenBank/DDBJ databases">
        <title>Genomics analysis of Aphanomyces spp. identifies a new class of oomycete effector associated with host adaptation.</title>
        <authorList>
            <person name="Gaulin E."/>
        </authorList>
    </citation>
    <scope>NUCLEOTIDE SEQUENCE</scope>
    <source>
        <strain evidence="1">CBS 578.67</strain>
    </source>
</reference>
<sequence length="113" mass="12511">MASNRHVWFALVNGQGKAYNGMTATKVKIQSTSDINDFKDAVKDKCDRQGDDLKGIVSSKLHVFKNREAFVNNVKLGVGEKIEQYGELWDNPLLVLISSSEIEQSTVTKGPVI</sequence>
<gene>
    <name evidence="2" type="primary">Aste57867_19966</name>
    <name evidence="1" type="ORF">As57867_019900</name>
    <name evidence="2" type="ORF">ASTE57867_19966</name>
</gene>
<accession>A0A485LE00</accession>
<dbReference type="AlphaFoldDB" id="A0A485LE00"/>
<evidence type="ECO:0000313" key="2">
    <source>
        <dbReference type="EMBL" id="VFT96663.1"/>
    </source>
</evidence>
<dbReference type="EMBL" id="CAADRA010006749">
    <property type="protein sequence ID" value="VFT96663.1"/>
    <property type="molecule type" value="Genomic_DNA"/>
</dbReference>
<evidence type="ECO:0000313" key="1">
    <source>
        <dbReference type="EMBL" id="KAF0688410.1"/>
    </source>
</evidence>
<dbReference type="OrthoDB" id="168319at2759"/>
<name>A0A485LE00_9STRA</name>
<proteinExistence type="predicted"/>
<protein>
    <submittedName>
        <fullName evidence="2">Aste57867_19966 protein</fullName>
    </submittedName>
</protein>
<reference evidence="2 3" key="1">
    <citation type="submission" date="2019-03" db="EMBL/GenBank/DDBJ databases">
        <authorList>
            <person name="Gaulin E."/>
            <person name="Dumas B."/>
        </authorList>
    </citation>
    <scope>NUCLEOTIDE SEQUENCE [LARGE SCALE GENOMIC DNA]</scope>
    <source>
        <strain evidence="2">CBS 568.67</strain>
    </source>
</reference>
<evidence type="ECO:0000313" key="3">
    <source>
        <dbReference type="Proteomes" id="UP000332933"/>
    </source>
</evidence>
<organism evidence="2 3">
    <name type="scientific">Aphanomyces stellatus</name>
    <dbReference type="NCBI Taxonomy" id="120398"/>
    <lineage>
        <taxon>Eukaryota</taxon>
        <taxon>Sar</taxon>
        <taxon>Stramenopiles</taxon>
        <taxon>Oomycota</taxon>
        <taxon>Saprolegniomycetes</taxon>
        <taxon>Saprolegniales</taxon>
        <taxon>Verrucalvaceae</taxon>
        <taxon>Aphanomyces</taxon>
    </lineage>
</organism>
<dbReference type="EMBL" id="VJMH01006726">
    <property type="protein sequence ID" value="KAF0688410.1"/>
    <property type="molecule type" value="Genomic_DNA"/>
</dbReference>
<keyword evidence="3" id="KW-1185">Reference proteome</keyword>
<dbReference type="Proteomes" id="UP000332933">
    <property type="component" value="Unassembled WGS sequence"/>
</dbReference>